<protein>
    <submittedName>
        <fullName evidence="2">BgTH12-06061</fullName>
    </submittedName>
</protein>
<dbReference type="Proteomes" id="UP000683417">
    <property type="component" value="Unassembled WGS sequence"/>
</dbReference>
<dbReference type="AlphaFoldDB" id="A0A9W4DAJ9"/>
<keyword evidence="1" id="KW-1133">Transmembrane helix</keyword>
<keyword evidence="1" id="KW-0472">Membrane</keyword>
<sequence length="176" mass="20326">SILNLTFISTSLVTTVFEEVKFQINTQIHYLIMKLLSISGVTMLFSILAPVNSMAIVSDAQFLPVPHHTQPFSYLCQNRRRHNKSTLENKARIGKRGLDDNRFFNGYPAYFDEFNYNINGDKWLYPIDDNHVDFVVFTRDAHVTGVVFRVPLDNGRYSYHPCQLEFVITSLFIILA</sequence>
<comment type="caution">
    <text evidence="2">The sequence shown here is derived from an EMBL/GenBank/DDBJ whole genome shotgun (WGS) entry which is preliminary data.</text>
</comment>
<organism evidence="2 3">
    <name type="scientific">Blumeria graminis f. sp. triticale</name>
    <dbReference type="NCBI Taxonomy" id="1689686"/>
    <lineage>
        <taxon>Eukaryota</taxon>
        <taxon>Fungi</taxon>
        <taxon>Dikarya</taxon>
        <taxon>Ascomycota</taxon>
        <taxon>Pezizomycotina</taxon>
        <taxon>Leotiomycetes</taxon>
        <taxon>Erysiphales</taxon>
        <taxon>Erysiphaceae</taxon>
        <taxon>Blumeria</taxon>
    </lineage>
</organism>
<feature type="non-terminal residue" evidence="2">
    <location>
        <position position="1"/>
    </location>
</feature>
<proteinExistence type="predicted"/>
<evidence type="ECO:0000256" key="1">
    <source>
        <dbReference type="SAM" id="Phobius"/>
    </source>
</evidence>
<evidence type="ECO:0000313" key="3">
    <source>
        <dbReference type="Proteomes" id="UP000683417"/>
    </source>
</evidence>
<keyword evidence="1" id="KW-0812">Transmembrane</keyword>
<gene>
    <name evidence="2" type="ORF">BGTH12_LOCUS5688</name>
</gene>
<dbReference type="EMBL" id="CAJHIT010000008">
    <property type="protein sequence ID" value="CAD6504330.1"/>
    <property type="molecule type" value="Genomic_DNA"/>
</dbReference>
<feature type="transmembrane region" description="Helical" evidence="1">
    <location>
        <begin position="31"/>
        <end position="51"/>
    </location>
</feature>
<evidence type="ECO:0000313" key="2">
    <source>
        <dbReference type="EMBL" id="CAD6504330.1"/>
    </source>
</evidence>
<reference evidence="2" key="1">
    <citation type="submission" date="2020-10" db="EMBL/GenBank/DDBJ databases">
        <authorList>
            <person name="Muller C M."/>
        </authorList>
    </citation>
    <scope>NUCLEOTIDE SEQUENCE</scope>
    <source>
        <strain evidence="2">THUN-12</strain>
    </source>
</reference>
<accession>A0A9W4DAJ9</accession>
<name>A0A9W4DAJ9_BLUGR</name>